<name>A0A6A4HS93_9AGAR</name>
<sequence>MERPHIPPELVESILSNLYFDTATLLNCALVAQAWVPSSQRGIFRELILKLPSKNLEDFATRLDAFLDASKRRVALLDDKPYLASYVRTLQLQELVEFEGDSEHALYSATTSVMERLSNVETLKVWSADWAVLSHVLREELTRMLRSPSLTQVTLGGMFIPTVAQLASLISCARHLKDLNVIAIRYLDTNSSTEFTAGTSLPPKSTTQLEQLKLDHTILPFIDWFHHDSCPFQVQNLQSLYLGPGTFLYSDVIALLQYVGRNLRQLELMCLQAQELNKHLEYTPNLQALYLYGLRQGVSFTPVPIIQALLNSLLNNINQDGSRRVATLQHLTVDLLLITGAHDWNPWSVIDALLEKPEFALLETVVFKLFGNYNLPNFRGSFLDDKELLAKELAVLGRSGRLTVQIGS</sequence>
<gene>
    <name evidence="1" type="ORF">BT96DRAFT_1018473</name>
</gene>
<reference evidence="1" key="1">
    <citation type="journal article" date="2019" name="Environ. Microbiol.">
        <title>Fungal ecological strategies reflected in gene transcription - a case study of two litter decomposers.</title>
        <authorList>
            <person name="Barbi F."/>
            <person name="Kohler A."/>
            <person name="Barry K."/>
            <person name="Baskaran P."/>
            <person name="Daum C."/>
            <person name="Fauchery L."/>
            <person name="Ihrmark K."/>
            <person name="Kuo A."/>
            <person name="LaButti K."/>
            <person name="Lipzen A."/>
            <person name="Morin E."/>
            <person name="Grigoriev I.V."/>
            <person name="Henrissat B."/>
            <person name="Lindahl B."/>
            <person name="Martin F."/>
        </authorList>
    </citation>
    <scope>NUCLEOTIDE SEQUENCE</scope>
    <source>
        <strain evidence="1">JB14</strain>
    </source>
</reference>
<protein>
    <recommendedName>
        <fullName evidence="3">F-box domain-containing protein</fullName>
    </recommendedName>
</protein>
<dbReference type="Gene3D" id="3.80.10.10">
    <property type="entry name" value="Ribonuclease Inhibitor"/>
    <property type="match status" value="1"/>
</dbReference>
<accession>A0A6A4HS93</accession>
<evidence type="ECO:0000313" key="1">
    <source>
        <dbReference type="EMBL" id="KAE9400996.1"/>
    </source>
</evidence>
<evidence type="ECO:0000313" key="2">
    <source>
        <dbReference type="Proteomes" id="UP000799118"/>
    </source>
</evidence>
<dbReference type="AlphaFoldDB" id="A0A6A4HS93"/>
<evidence type="ECO:0008006" key="3">
    <source>
        <dbReference type="Google" id="ProtNLM"/>
    </source>
</evidence>
<organism evidence="1 2">
    <name type="scientific">Gymnopus androsaceus JB14</name>
    <dbReference type="NCBI Taxonomy" id="1447944"/>
    <lineage>
        <taxon>Eukaryota</taxon>
        <taxon>Fungi</taxon>
        <taxon>Dikarya</taxon>
        <taxon>Basidiomycota</taxon>
        <taxon>Agaricomycotina</taxon>
        <taxon>Agaricomycetes</taxon>
        <taxon>Agaricomycetidae</taxon>
        <taxon>Agaricales</taxon>
        <taxon>Marasmiineae</taxon>
        <taxon>Omphalotaceae</taxon>
        <taxon>Gymnopus</taxon>
    </lineage>
</organism>
<dbReference type="InterPro" id="IPR032675">
    <property type="entry name" value="LRR_dom_sf"/>
</dbReference>
<proteinExistence type="predicted"/>
<dbReference type="OrthoDB" id="2788229at2759"/>
<dbReference type="Proteomes" id="UP000799118">
    <property type="component" value="Unassembled WGS sequence"/>
</dbReference>
<dbReference type="SUPFAM" id="SSF52047">
    <property type="entry name" value="RNI-like"/>
    <property type="match status" value="1"/>
</dbReference>
<keyword evidence="2" id="KW-1185">Reference proteome</keyword>
<dbReference type="EMBL" id="ML769451">
    <property type="protein sequence ID" value="KAE9400996.1"/>
    <property type="molecule type" value="Genomic_DNA"/>
</dbReference>